<keyword evidence="2" id="KW-1133">Transmembrane helix</keyword>
<keyword evidence="4" id="KW-1185">Reference proteome</keyword>
<evidence type="ECO:0000313" key="4">
    <source>
        <dbReference type="Proteomes" id="UP000652761"/>
    </source>
</evidence>
<feature type="compositionally biased region" description="Basic and acidic residues" evidence="1">
    <location>
        <begin position="756"/>
        <end position="771"/>
    </location>
</feature>
<evidence type="ECO:0000256" key="2">
    <source>
        <dbReference type="SAM" id="Phobius"/>
    </source>
</evidence>
<dbReference type="EMBL" id="NMUH01003970">
    <property type="protein sequence ID" value="MQM07851.1"/>
    <property type="molecule type" value="Genomic_DNA"/>
</dbReference>
<feature type="compositionally biased region" description="Polar residues" evidence="1">
    <location>
        <begin position="101"/>
        <end position="116"/>
    </location>
</feature>
<feature type="region of interest" description="Disordered" evidence="1">
    <location>
        <begin position="698"/>
        <end position="771"/>
    </location>
</feature>
<feature type="compositionally biased region" description="Polar residues" evidence="1">
    <location>
        <begin position="39"/>
        <end position="62"/>
    </location>
</feature>
<feature type="region of interest" description="Disordered" evidence="1">
    <location>
        <begin position="299"/>
        <end position="332"/>
    </location>
</feature>
<organism evidence="3 4">
    <name type="scientific">Colocasia esculenta</name>
    <name type="common">Wild taro</name>
    <name type="synonym">Arum esculentum</name>
    <dbReference type="NCBI Taxonomy" id="4460"/>
    <lineage>
        <taxon>Eukaryota</taxon>
        <taxon>Viridiplantae</taxon>
        <taxon>Streptophyta</taxon>
        <taxon>Embryophyta</taxon>
        <taxon>Tracheophyta</taxon>
        <taxon>Spermatophyta</taxon>
        <taxon>Magnoliopsida</taxon>
        <taxon>Liliopsida</taxon>
        <taxon>Araceae</taxon>
        <taxon>Aroideae</taxon>
        <taxon>Colocasieae</taxon>
        <taxon>Colocasia</taxon>
    </lineage>
</organism>
<comment type="caution">
    <text evidence="3">The sequence shown here is derived from an EMBL/GenBank/DDBJ whole genome shotgun (WGS) entry which is preliminary data.</text>
</comment>
<feature type="compositionally biased region" description="Acidic residues" evidence="1">
    <location>
        <begin position="299"/>
        <end position="311"/>
    </location>
</feature>
<keyword evidence="2" id="KW-0472">Membrane</keyword>
<dbReference type="AlphaFoldDB" id="A0A843WR67"/>
<dbReference type="Proteomes" id="UP000652761">
    <property type="component" value="Unassembled WGS sequence"/>
</dbReference>
<reference evidence="3" key="1">
    <citation type="submission" date="2017-07" db="EMBL/GenBank/DDBJ databases">
        <title>Taro Niue Genome Assembly and Annotation.</title>
        <authorList>
            <person name="Atibalentja N."/>
            <person name="Keating K."/>
            <person name="Fields C.J."/>
        </authorList>
    </citation>
    <scope>NUCLEOTIDE SEQUENCE</scope>
    <source>
        <strain evidence="3">Niue_2</strain>
        <tissue evidence="3">Leaf</tissue>
    </source>
</reference>
<feature type="region of interest" description="Disordered" evidence="1">
    <location>
        <begin position="1"/>
        <end position="139"/>
    </location>
</feature>
<dbReference type="OrthoDB" id="676522at2759"/>
<dbReference type="PANTHER" id="PTHR34775">
    <property type="entry name" value="TRANSMEMBRANE PROTEIN"/>
    <property type="match status" value="1"/>
</dbReference>
<dbReference type="PANTHER" id="PTHR34775:SF4">
    <property type="entry name" value="TRANSMEMBRANE PROTEIN"/>
    <property type="match status" value="1"/>
</dbReference>
<evidence type="ECO:0000256" key="1">
    <source>
        <dbReference type="SAM" id="MobiDB-lite"/>
    </source>
</evidence>
<proteinExistence type="predicted"/>
<feature type="transmembrane region" description="Helical" evidence="2">
    <location>
        <begin position="662"/>
        <end position="684"/>
    </location>
</feature>
<sequence>MAHVASTNRSASPNPSRSQSPSPRAASGSKVVKKVPWVNPSSNKHAVLNNPSEFHQRNSTSKGGLGSSSLRASFENNENERDLNGSKLNKARSPAAAASSLKGTKNFMSPTISASSKVIAASPRRRILSERNDGNRSSLTSLSDSYDFIEVQENDEKSDVGTGSHVTLDTPKILKTSPKKVESNGASLGPHENFYLQESLSSFPKVFEPAESSPSVSVTHFSPAIASLDEDPAPPSYDPKTNYLSPRPRFLHYKPKPRIEHYLIEGQGFSSPIDGGQLEDIFSSESSEVASEQAEEIQFSEEQTVCEDDSCPSEVENGEIGKEEEAHDPEPKHDDAIIFKQTPKSHFLTRTKFMKLLLMVIVASLFVSVIDTPSQEIYSLSSLKRESIMNLPTSAFQMLGEPYIRDSFVGLRDHASLKFDKLASKFRDLSISSVARFQMLIASIIVPSEELGFYFNNTTAAEVEEVKDLTVDKLEQEEEQRLVPDSTDVQTEKSHGIVEITEAEVDSMEQEEEQRLLPDSGYVEAEKSCSGGFVEMIERETAELGEEADFPVKQVTYDVTKDGIVDFSEDRAHSNLQLEETEDEIKEEVQTEISPLLDQPNGEELRSYLLLKTSDEAEEEPQAENILPQANFEVHTDAKKDYGNSYPPQILHSANFGLGAEFPWQTLWGLFSVALALAAISISLRVSHKHMSSTAYALSSPSNLMSDPMSQKHMHLQNPSQSYLPEAETMVGESGPTEASSSLQKSLSFGQRRAKRGMEQDTFSHERDLRRDSVASSSSFGSFTTYERLSAKKGRRSTVRREEVERVARLLMEDGLEEGKALKAKAAELR</sequence>
<protein>
    <submittedName>
        <fullName evidence="3">Uncharacterized protein</fullName>
    </submittedName>
</protein>
<accession>A0A843WR67</accession>
<evidence type="ECO:0000313" key="3">
    <source>
        <dbReference type="EMBL" id="MQM07851.1"/>
    </source>
</evidence>
<keyword evidence="2" id="KW-0812">Transmembrane</keyword>
<feature type="compositionally biased region" description="Polar residues" evidence="1">
    <location>
        <begin position="737"/>
        <end position="749"/>
    </location>
</feature>
<gene>
    <name evidence="3" type="ORF">Taro_040694</name>
</gene>
<feature type="compositionally biased region" description="Basic and acidic residues" evidence="1">
    <location>
        <begin position="319"/>
        <end position="332"/>
    </location>
</feature>
<feature type="compositionally biased region" description="Polar residues" evidence="1">
    <location>
        <begin position="698"/>
        <end position="709"/>
    </location>
</feature>
<feature type="compositionally biased region" description="Low complexity" evidence="1">
    <location>
        <begin position="1"/>
        <end position="29"/>
    </location>
</feature>
<name>A0A843WR67_COLES</name>